<feature type="compositionally biased region" description="Low complexity" evidence="1">
    <location>
        <begin position="30"/>
        <end position="40"/>
    </location>
</feature>
<dbReference type="AlphaFoldDB" id="A0AA40D5M1"/>
<dbReference type="Proteomes" id="UP001174997">
    <property type="component" value="Unassembled WGS sequence"/>
</dbReference>
<evidence type="ECO:0000256" key="1">
    <source>
        <dbReference type="SAM" id="MobiDB-lite"/>
    </source>
</evidence>
<proteinExistence type="predicted"/>
<dbReference type="EMBL" id="JAULSY010000138">
    <property type="protein sequence ID" value="KAK0662542.1"/>
    <property type="molecule type" value="Genomic_DNA"/>
</dbReference>
<accession>A0AA40D5M1</accession>
<organism evidence="2 3">
    <name type="scientific">Cercophora samala</name>
    <dbReference type="NCBI Taxonomy" id="330535"/>
    <lineage>
        <taxon>Eukaryota</taxon>
        <taxon>Fungi</taxon>
        <taxon>Dikarya</taxon>
        <taxon>Ascomycota</taxon>
        <taxon>Pezizomycotina</taxon>
        <taxon>Sordariomycetes</taxon>
        <taxon>Sordariomycetidae</taxon>
        <taxon>Sordariales</taxon>
        <taxon>Lasiosphaeriaceae</taxon>
        <taxon>Cercophora</taxon>
    </lineage>
</organism>
<keyword evidence="3" id="KW-1185">Reference proteome</keyword>
<gene>
    <name evidence="2" type="ORF">QBC41DRAFT_381780</name>
</gene>
<feature type="compositionally biased region" description="Low complexity" evidence="1">
    <location>
        <begin position="47"/>
        <end position="70"/>
    </location>
</feature>
<evidence type="ECO:0000313" key="3">
    <source>
        <dbReference type="Proteomes" id="UP001174997"/>
    </source>
</evidence>
<name>A0AA40D5M1_9PEZI</name>
<reference evidence="2" key="1">
    <citation type="submission" date="2023-06" db="EMBL/GenBank/DDBJ databases">
        <title>Genome-scale phylogeny and comparative genomics of the fungal order Sordariales.</title>
        <authorList>
            <consortium name="Lawrence Berkeley National Laboratory"/>
            <person name="Hensen N."/>
            <person name="Bonometti L."/>
            <person name="Westerberg I."/>
            <person name="Brannstrom I.O."/>
            <person name="Guillou S."/>
            <person name="Cros-Aarteil S."/>
            <person name="Calhoun S."/>
            <person name="Haridas S."/>
            <person name="Kuo A."/>
            <person name="Mondo S."/>
            <person name="Pangilinan J."/>
            <person name="Riley R."/>
            <person name="Labutti K."/>
            <person name="Andreopoulos B."/>
            <person name="Lipzen A."/>
            <person name="Chen C."/>
            <person name="Yanf M."/>
            <person name="Daum C."/>
            <person name="Ng V."/>
            <person name="Clum A."/>
            <person name="Steindorff A."/>
            <person name="Ohm R."/>
            <person name="Martin F."/>
            <person name="Silar P."/>
            <person name="Natvig D."/>
            <person name="Lalanne C."/>
            <person name="Gautier V."/>
            <person name="Ament-Velasquez S.L."/>
            <person name="Kruys A."/>
            <person name="Hutchinson M.I."/>
            <person name="Powell A.J."/>
            <person name="Barry K."/>
            <person name="Miller A.N."/>
            <person name="Grigoriev I.V."/>
            <person name="Debuchy R."/>
            <person name="Gladieux P."/>
            <person name="Thoren M.H."/>
            <person name="Johannesson H."/>
        </authorList>
    </citation>
    <scope>NUCLEOTIDE SEQUENCE</scope>
    <source>
        <strain evidence="2">CBS 307.81</strain>
    </source>
</reference>
<sequence length="205" mass="23665">MSRSRVAYFQQQKALINFRENCLVCQALDNQPPNNTQNPSQIPPPDTQQQQPGSQSQPPSPSQYQQQHPIQPIPPCSRCTLITKWIKKDYHTPSMMTKILEISEVFHFEEMLALLNDAVIERVAKKTGIQEDRDAEWVVTPYRRSWKGERSVEQKDLARKGVPYPLAEDFRVVHEKAMRRKVVFTEVGCHIGAYDMVRCGTSERI</sequence>
<comment type="caution">
    <text evidence="2">The sequence shown here is derived from an EMBL/GenBank/DDBJ whole genome shotgun (WGS) entry which is preliminary data.</text>
</comment>
<evidence type="ECO:0000313" key="2">
    <source>
        <dbReference type="EMBL" id="KAK0662542.1"/>
    </source>
</evidence>
<feature type="region of interest" description="Disordered" evidence="1">
    <location>
        <begin position="29"/>
        <end position="74"/>
    </location>
</feature>
<protein>
    <submittedName>
        <fullName evidence="2">Uncharacterized protein</fullName>
    </submittedName>
</protein>